<dbReference type="Proteomes" id="UP001172911">
    <property type="component" value="Unassembled WGS sequence"/>
</dbReference>
<name>A0AAW7ZEP3_9FIRM</name>
<evidence type="ECO:0000313" key="2">
    <source>
        <dbReference type="Proteomes" id="UP001172911"/>
    </source>
</evidence>
<dbReference type="PANTHER" id="PTHR35787">
    <property type="entry name" value="GLYCEROL UPTAKE OPERON ANTITERMINATOR REGULATORY PROTEIN"/>
    <property type="match status" value="1"/>
</dbReference>
<dbReference type="PANTHER" id="PTHR35787:SF1">
    <property type="entry name" value="GLYCEROL UPTAKE OPERON ANTITERMINATOR REGULATORY PROTEIN"/>
    <property type="match status" value="1"/>
</dbReference>
<dbReference type="SUPFAM" id="SSF110391">
    <property type="entry name" value="GlpP-like"/>
    <property type="match status" value="1"/>
</dbReference>
<evidence type="ECO:0000313" key="1">
    <source>
        <dbReference type="EMBL" id="MDO7787619.1"/>
    </source>
</evidence>
<reference evidence="1" key="2">
    <citation type="submission" date="2023-03" db="EMBL/GenBank/DDBJ databases">
        <authorList>
            <person name="Zhang Z."/>
        </authorList>
    </citation>
    <scope>NUCLEOTIDE SEQUENCE</scope>
    <source>
        <strain evidence="1">DSA</strain>
    </source>
</reference>
<dbReference type="AlphaFoldDB" id="A0AAW7ZEP3"/>
<reference evidence="1" key="1">
    <citation type="journal article" date="2023" name="J. Hazard. Mater.">
        <title>Anaerobic biodegradation of pyrene and benzo[a]pyrene by a new sulfate-reducing Desulforamulus aquiferis strain DSA.</title>
        <authorList>
            <person name="Zhang Z."/>
            <person name="Sun J."/>
            <person name="Gong X."/>
            <person name="Wang C."/>
            <person name="Wang H."/>
        </authorList>
    </citation>
    <scope>NUCLEOTIDE SEQUENCE</scope>
    <source>
        <strain evidence="1">DSA</strain>
    </source>
</reference>
<keyword evidence="2" id="KW-1185">Reference proteome</keyword>
<dbReference type="RefSeq" id="WP_304542792.1">
    <property type="nucleotide sequence ID" value="NZ_JARPTC010000014.1"/>
</dbReference>
<dbReference type="InterPro" id="IPR013785">
    <property type="entry name" value="Aldolase_TIM"/>
</dbReference>
<organism evidence="1 2">
    <name type="scientific">Desulforamulus aquiferis</name>
    <dbReference type="NCBI Taxonomy" id="1397668"/>
    <lineage>
        <taxon>Bacteria</taxon>
        <taxon>Bacillati</taxon>
        <taxon>Bacillota</taxon>
        <taxon>Clostridia</taxon>
        <taxon>Eubacteriales</taxon>
        <taxon>Peptococcaceae</taxon>
        <taxon>Desulforamulus</taxon>
    </lineage>
</organism>
<accession>A0AAW7ZEP3</accession>
<comment type="caution">
    <text evidence="1">The sequence shown here is derived from an EMBL/GenBank/DDBJ whole genome shotgun (WGS) entry which is preliminary data.</text>
</comment>
<dbReference type="PIRSF" id="PIRSF016897">
    <property type="entry name" value="GlpP"/>
    <property type="match status" value="1"/>
</dbReference>
<dbReference type="EMBL" id="JARPTC010000014">
    <property type="protein sequence ID" value="MDO7787619.1"/>
    <property type="molecule type" value="Genomic_DNA"/>
</dbReference>
<dbReference type="GO" id="GO:0006355">
    <property type="term" value="P:regulation of DNA-templated transcription"/>
    <property type="evidence" value="ECO:0007669"/>
    <property type="project" value="InterPro"/>
</dbReference>
<dbReference type="InterPro" id="IPR006699">
    <property type="entry name" value="GlpP"/>
</dbReference>
<dbReference type="Gene3D" id="3.20.20.70">
    <property type="entry name" value="Aldolase class I"/>
    <property type="match status" value="1"/>
</dbReference>
<proteinExistence type="predicted"/>
<protein>
    <submittedName>
        <fullName evidence="1">Glycerol-3-phosphate responsive antiterminator</fullName>
    </submittedName>
</protein>
<dbReference type="GO" id="GO:0006071">
    <property type="term" value="P:glycerol metabolic process"/>
    <property type="evidence" value="ECO:0007669"/>
    <property type="project" value="InterPro"/>
</dbReference>
<sequence length="189" mass="20711">MEFLTKVMAGRKIGAAIRRVEDIQEAIGHRNINSIFLLGGDINYLPTIIKRVTAAKKVLLAHIDLVEGIGKDRAGLHLLKRMGLQGVVTTKSNLAKAAKEEELIVVQRLFIVDSESIKTAIRVADNIKPHAVEVLPATIPEYVIRDMKKSLGLPVLGGGLLKTESDVQEALEKGIDAITTSLRHLWNII</sequence>
<dbReference type="Pfam" id="PF04309">
    <property type="entry name" value="G3P_antiterm"/>
    <property type="match status" value="1"/>
</dbReference>
<gene>
    <name evidence="1" type="ORF">P6N53_10340</name>
</gene>